<gene>
    <name evidence="1" type="ORF">AVEN_145648_1</name>
</gene>
<comment type="caution">
    <text evidence="1">The sequence shown here is derived from an EMBL/GenBank/DDBJ whole genome shotgun (WGS) entry which is preliminary data.</text>
</comment>
<protein>
    <submittedName>
        <fullName evidence="1">Uncharacterized protein</fullName>
    </submittedName>
</protein>
<proteinExistence type="predicted"/>
<evidence type="ECO:0000313" key="1">
    <source>
        <dbReference type="EMBL" id="GBN43456.1"/>
    </source>
</evidence>
<dbReference type="EMBL" id="BGPR01009972">
    <property type="protein sequence ID" value="GBN43456.1"/>
    <property type="molecule type" value="Genomic_DNA"/>
</dbReference>
<dbReference type="Proteomes" id="UP000499080">
    <property type="component" value="Unassembled WGS sequence"/>
</dbReference>
<accession>A0A4Y2P0B1</accession>
<reference evidence="1 2" key="1">
    <citation type="journal article" date="2019" name="Sci. Rep.">
        <title>Orb-weaving spider Araneus ventricosus genome elucidates the spidroin gene catalogue.</title>
        <authorList>
            <person name="Kono N."/>
            <person name="Nakamura H."/>
            <person name="Ohtoshi R."/>
            <person name="Moran D.A.P."/>
            <person name="Shinohara A."/>
            <person name="Yoshida Y."/>
            <person name="Fujiwara M."/>
            <person name="Mori M."/>
            <person name="Tomita M."/>
            <person name="Arakawa K."/>
        </authorList>
    </citation>
    <scope>NUCLEOTIDE SEQUENCE [LARGE SCALE GENOMIC DNA]</scope>
</reference>
<dbReference type="AlphaFoldDB" id="A0A4Y2P0B1"/>
<sequence>MIGFVPKYSGKHVAQVTGTIDLEQISNAKDTNSQVITVTALSDLATQTVSNSLITTVTALTVNSAQFTGCPARTVDNSEVVPVDQHTVIQAPFLYSLPDRPSHGISSTF</sequence>
<organism evidence="1 2">
    <name type="scientific">Araneus ventricosus</name>
    <name type="common">Orbweaver spider</name>
    <name type="synonym">Epeira ventricosa</name>
    <dbReference type="NCBI Taxonomy" id="182803"/>
    <lineage>
        <taxon>Eukaryota</taxon>
        <taxon>Metazoa</taxon>
        <taxon>Ecdysozoa</taxon>
        <taxon>Arthropoda</taxon>
        <taxon>Chelicerata</taxon>
        <taxon>Arachnida</taxon>
        <taxon>Araneae</taxon>
        <taxon>Araneomorphae</taxon>
        <taxon>Entelegynae</taxon>
        <taxon>Araneoidea</taxon>
        <taxon>Araneidae</taxon>
        <taxon>Araneus</taxon>
    </lineage>
</organism>
<name>A0A4Y2P0B1_ARAVE</name>
<keyword evidence="2" id="KW-1185">Reference proteome</keyword>
<evidence type="ECO:0000313" key="2">
    <source>
        <dbReference type="Proteomes" id="UP000499080"/>
    </source>
</evidence>